<keyword evidence="3" id="KW-0472">Membrane</keyword>
<reference evidence="4 5" key="1">
    <citation type="submission" date="2019-10" db="EMBL/GenBank/DDBJ databases">
        <authorList>
            <person name="Palmer J.M."/>
        </authorList>
    </citation>
    <scope>NUCLEOTIDE SEQUENCE [LARGE SCALE GENOMIC DNA]</scope>
    <source>
        <strain evidence="4 5">TWF718</strain>
    </source>
</reference>
<evidence type="ECO:0000256" key="2">
    <source>
        <dbReference type="SAM" id="MobiDB-lite"/>
    </source>
</evidence>
<dbReference type="Proteomes" id="UP001313282">
    <property type="component" value="Unassembled WGS sequence"/>
</dbReference>
<comment type="caution">
    <text evidence="4">The sequence shown here is derived from an EMBL/GenBank/DDBJ whole genome shotgun (WGS) entry which is preliminary data.</text>
</comment>
<accession>A0AAN8N880</accession>
<dbReference type="AlphaFoldDB" id="A0AAN8N880"/>
<feature type="compositionally biased region" description="Polar residues" evidence="2">
    <location>
        <begin position="33"/>
        <end position="46"/>
    </location>
</feature>
<organism evidence="4 5">
    <name type="scientific">Orbilia javanica</name>
    <dbReference type="NCBI Taxonomy" id="47235"/>
    <lineage>
        <taxon>Eukaryota</taxon>
        <taxon>Fungi</taxon>
        <taxon>Dikarya</taxon>
        <taxon>Ascomycota</taxon>
        <taxon>Pezizomycotina</taxon>
        <taxon>Orbiliomycetes</taxon>
        <taxon>Orbiliales</taxon>
        <taxon>Orbiliaceae</taxon>
        <taxon>Orbilia</taxon>
    </lineage>
</organism>
<dbReference type="EMBL" id="JAVHNR010000003">
    <property type="protein sequence ID" value="KAK6347925.1"/>
    <property type="molecule type" value="Genomic_DNA"/>
</dbReference>
<feature type="region of interest" description="Disordered" evidence="2">
    <location>
        <begin position="90"/>
        <end position="131"/>
    </location>
</feature>
<keyword evidence="1" id="KW-0175">Coiled coil</keyword>
<proteinExistence type="predicted"/>
<feature type="transmembrane region" description="Helical" evidence="3">
    <location>
        <begin position="325"/>
        <end position="343"/>
    </location>
</feature>
<feature type="coiled-coil region" evidence="1">
    <location>
        <begin position="246"/>
        <end position="294"/>
    </location>
</feature>
<evidence type="ECO:0000256" key="3">
    <source>
        <dbReference type="SAM" id="Phobius"/>
    </source>
</evidence>
<evidence type="ECO:0000313" key="5">
    <source>
        <dbReference type="Proteomes" id="UP001313282"/>
    </source>
</evidence>
<protein>
    <submittedName>
        <fullName evidence="4">Uncharacterized protein</fullName>
    </submittedName>
</protein>
<gene>
    <name evidence="4" type="ORF">TWF718_005745</name>
</gene>
<sequence length="344" mass="38110">MAGGLNKRPTPEEKPLNSNGKSTLYRRPHQRDGSTTGASSNSQNFHHGNVRDDSILSTAQSASDGKPSSKEIFTFTSPQNVNVDFQYQPKNTTSSLDMKNCAQDNSSGQDTTPKVQASPIRDGKTSRRAPSGVNVALEDAILLDDNYVLPRGPKLSNQNADASKKLKVPVPPSKKLVKFALAHNDDSPFSSFDSLKGPSGENLRTKSYIRVIRKKKKQSFASSAVAHRAYVESRECVLTPSALVELEQLKLRDVEKDEQIDSIEEQLLEATELVQSLQERVKALEVECSKNRQDLEALAGKKNIATDEPDEDDESEKRLWKIQRICNILIAVIVIYLVIAYWAT</sequence>
<keyword evidence="5" id="KW-1185">Reference proteome</keyword>
<evidence type="ECO:0000256" key="1">
    <source>
        <dbReference type="SAM" id="Coils"/>
    </source>
</evidence>
<evidence type="ECO:0000313" key="4">
    <source>
        <dbReference type="EMBL" id="KAK6347925.1"/>
    </source>
</evidence>
<keyword evidence="3" id="KW-0812">Transmembrane</keyword>
<name>A0AAN8N880_9PEZI</name>
<keyword evidence="3" id="KW-1133">Transmembrane helix</keyword>
<feature type="compositionally biased region" description="Polar residues" evidence="2">
    <location>
        <begin position="90"/>
        <end position="115"/>
    </location>
</feature>
<feature type="region of interest" description="Disordered" evidence="2">
    <location>
        <begin position="1"/>
        <end position="75"/>
    </location>
</feature>